<evidence type="ECO:0000313" key="1">
    <source>
        <dbReference type="EMBL" id="KKR86130.1"/>
    </source>
</evidence>
<dbReference type="EMBL" id="LCAH01000019">
    <property type="protein sequence ID" value="KKR86130.1"/>
    <property type="molecule type" value="Genomic_DNA"/>
</dbReference>
<gene>
    <name evidence="1" type="ORF">UU35_C0019G0010</name>
</gene>
<name>A0A0G0WNX3_9BACT</name>
<evidence type="ECO:0000313" key="2">
    <source>
        <dbReference type="Proteomes" id="UP000034616"/>
    </source>
</evidence>
<proteinExistence type="predicted"/>
<dbReference type="Proteomes" id="UP000034616">
    <property type="component" value="Unassembled WGS sequence"/>
</dbReference>
<protein>
    <submittedName>
        <fullName evidence="1">Uncharacterized protein</fullName>
    </submittedName>
</protein>
<sequence length="470" mass="53534">MINRGEQPRSDVIPAQYKGMPSEVIEELWQDPVYFDAKKNKLKTERRQQAIEVIKTGEEDREVGKERQLTERYACLPDGQKTEFPNAQKDAARVLNEHIQGQRDIDNLSPEESIVLGKLKTAYEDFKKENPDKPFIFDFSKDIDRKVYNNLAQRLAFKVLEDRQNVGDQEKANAIRTELGIPPREVKKEGLLLPEEERNSEVQRGGNETALSKLQQLIEARVLKSRNPQALRELFAKMVQKNDKGKIAEILVSEINQQKRQANYPINPNYQKAWERATKDPSLNHKEESGWIYRGNFSTKEKPTITRGSLNITLDENAIIELDSLIQGGVIDANYKFGESGTGAEASERHDAVTLYFLTEPTPEAIKALSDVAKKYYRGDDLIGRKISEGFYMSEVGSVSDTHARDLIQQLLAIDPELAKAMKVFLTSNKTGKERVAMSEAQFYSAKEMLNLFGVDINYNKDKGFEILKK</sequence>
<accession>A0A0G0WNX3</accession>
<reference evidence="1 2" key="1">
    <citation type="journal article" date="2015" name="Nature">
        <title>rRNA introns, odd ribosomes, and small enigmatic genomes across a large radiation of phyla.</title>
        <authorList>
            <person name="Brown C.T."/>
            <person name="Hug L.A."/>
            <person name="Thomas B.C."/>
            <person name="Sharon I."/>
            <person name="Castelle C.J."/>
            <person name="Singh A."/>
            <person name="Wilkins M.J."/>
            <person name="Williams K.H."/>
            <person name="Banfield J.F."/>
        </authorList>
    </citation>
    <scope>NUCLEOTIDE SEQUENCE [LARGE SCALE GENOMIC DNA]</scope>
</reference>
<dbReference type="PATRIC" id="fig|1618985.3.peg.998"/>
<comment type="caution">
    <text evidence="1">The sequence shown here is derived from an EMBL/GenBank/DDBJ whole genome shotgun (WGS) entry which is preliminary data.</text>
</comment>
<dbReference type="AlphaFoldDB" id="A0A0G0WNX3"/>
<organism evidence="1 2">
    <name type="scientific">Candidatus Uhrbacteria bacterium GW2011_GWC2_41_11</name>
    <dbReference type="NCBI Taxonomy" id="1618985"/>
    <lineage>
        <taxon>Bacteria</taxon>
        <taxon>Candidatus Uhriibacteriota</taxon>
    </lineage>
</organism>